<proteinExistence type="inferred from homology"/>
<comment type="catalytic activity">
    <reaction evidence="11">
        <text>a hydroperoxide + [thioredoxin]-dithiol = an alcohol + [thioredoxin]-disulfide + H2O</text>
        <dbReference type="Rhea" id="RHEA:62620"/>
        <dbReference type="Rhea" id="RHEA-COMP:10698"/>
        <dbReference type="Rhea" id="RHEA-COMP:10700"/>
        <dbReference type="ChEBI" id="CHEBI:15377"/>
        <dbReference type="ChEBI" id="CHEBI:29950"/>
        <dbReference type="ChEBI" id="CHEBI:30879"/>
        <dbReference type="ChEBI" id="CHEBI:35924"/>
        <dbReference type="ChEBI" id="CHEBI:50058"/>
        <dbReference type="EC" id="1.11.1.24"/>
    </reaction>
</comment>
<dbReference type="PANTHER" id="PTHR42801">
    <property type="entry name" value="THIOREDOXIN-DEPENDENT PEROXIDE REDUCTASE"/>
    <property type="match status" value="1"/>
</dbReference>
<dbReference type="Pfam" id="PF00578">
    <property type="entry name" value="AhpC-TSA"/>
    <property type="match status" value="1"/>
</dbReference>
<dbReference type="InterPro" id="IPR036249">
    <property type="entry name" value="Thioredoxin-like_sf"/>
</dbReference>
<evidence type="ECO:0000256" key="5">
    <source>
        <dbReference type="ARBA" id="ARBA00023002"/>
    </source>
</evidence>
<evidence type="ECO:0000256" key="7">
    <source>
        <dbReference type="ARBA" id="ARBA00023284"/>
    </source>
</evidence>
<keyword evidence="14" id="KW-1185">Reference proteome</keyword>
<keyword evidence="6" id="KW-1015">Disulfide bond</keyword>
<dbReference type="RefSeq" id="WP_341369583.1">
    <property type="nucleotide sequence ID" value="NZ_JBBPCO010000001.1"/>
</dbReference>
<evidence type="ECO:0000313" key="14">
    <source>
        <dbReference type="Proteomes" id="UP001446205"/>
    </source>
</evidence>
<keyword evidence="5" id="KW-0560">Oxidoreductase</keyword>
<evidence type="ECO:0000256" key="4">
    <source>
        <dbReference type="ARBA" id="ARBA00022862"/>
    </source>
</evidence>
<evidence type="ECO:0000256" key="11">
    <source>
        <dbReference type="ARBA" id="ARBA00049091"/>
    </source>
</evidence>
<dbReference type="EC" id="1.11.1.24" evidence="2"/>
<evidence type="ECO:0000256" key="3">
    <source>
        <dbReference type="ARBA" id="ARBA00022559"/>
    </source>
</evidence>
<dbReference type="PANTHER" id="PTHR42801:SF7">
    <property type="entry name" value="SLL1159 PROTEIN"/>
    <property type="match status" value="1"/>
</dbReference>
<dbReference type="Proteomes" id="UP001446205">
    <property type="component" value="Unassembled WGS sequence"/>
</dbReference>
<dbReference type="InterPro" id="IPR050924">
    <property type="entry name" value="Peroxiredoxin_BCP/PrxQ"/>
</dbReference>
<sequence>MATANEKLAQSDPAKNARKIGEQAPAFSLPNATGQIVSLAEVLTRGPVVLSFYRGGWCPYCNLELQALQRHLPEIREMGASLLAVSPQTPDNSLSTAEKHQLQFDVLSDQGDQVARTYGLVFTVPPELHSIYRQWGIDIPAWNGDESWELPLPATYVIDRGGIIRSAFVNLDYTQRMEPADILRELRALT</sequence>
<name>A0ABU9D476_9PROT</name>
<evidence type="ECO:0000256" key="10">
    <source>
        <dbReference type="ARBA" id="ARBA00042639"/>
    </source>
</evidence>
<keyword evidence="3" id="KW-0575">Peroxidase</keyword>
<evidence type="ECO:0000256" key="6">
    <source>
        <dbReference type="ARBA" id="ARBA00023157"/>
    </source>
</evidence>
<comment type="function">
    <text evidence="1">Thiol-specific peroxidase that catalyzes the reduction of hydrogen peroxide and organic hydroperoxides to water and alcohols, respectively. Plays a role in cell protection against oxidative stress by detoxifying peroxides and as sensor of hydrogen peroxide-mediated signaling events.</text>
</comment>
<dbReference type="CDD" id="cd02970">
    <property type="entry name" value="PRX_like2"/>
    <property type="match status" value="1"/>
</dbReference>
<evidence type="ECO:0000259" key="12">
    <source>
        <dbReference type="PROSITE" id="PS51352"/>
    </source>
</evidence>
<keyword evidence="4" id="KW-0049">Antioxidant</keyword>
<dbReference type="PROSITE" id="PS51352">
    <property type="entry name" value="THIOREDOXIN_2"/>
    <property type="match status" value="1"/>
</dbReference>
<dbReference type="Gene3D" id="3.40.30.10">
    <property type="entry name" value="Glutaredoxin"/>
    <property type="match status" value="1"/>
</dbReference>
<dbReference type="InterPro" id="IPR000866">
    <property type="entry name" value="AhpC/TSA"/>
</dbReference>
<evidence type="ECO:0000256" key="2">
    <source>
        <dbReference type="ARBA" id="ARBA00013017"/>
    </source>
</evidence>
<organism evidence="13 14">
    <name type="scientific">Thermithiobacillus plumbiphilus</name>
    <dbReference type="NCBI Taxonomy" id="1729899"/>
    <lineage>
        <taxon>Bacteria</taxon>
        <taxon>Pseudomonadati</taxon>
        <taxon>Pseudomonadota</taxon>
        <taxon>Acidithiobacillia</taxon>
        <taxon>Acidithiobacillales</taxon>
        <taxon>Thermithiobacillaceae</taxon>
        <taxon>Thermithiobacillus</taxon>
    </lineage>
</organism>
<dbReference type="EMBL" id="JBBPCO010000001">
    <property type="protein sequence ID" value="MEK8088371.1"/>
    <property type="molecule type" value="Genomic_DNA"/>
</dbReference>
<dbReference type="InterPro" id="IPR013766">
    <property type="entry name" value="Thioredoxin_domain"/>
</dbReference>
<evidence type="ECO:0000256" key="1">
    <source>
        <dbReference type="ARBA" id="ARBA00003330"/>
    </source>
</evidence>
<feature type="domain" description="Thioredoxin" evidence="12">
    <location>
        <begin position="18"/>
        <end position="190"/>
    </location>
</feature>
<reference evidence="13 14" key="1">
    <citation type="submission" date="2024-04" db="EMBL/GenBank/DDBJ databases">
        <authorList>
            <person name="Abashina T."/>
            <person name="Shaikin A."/>
        </authorList>
    </citation>
    <scope>NUCLEOTIDE SEQUENCE [LARGE SCALE GENOMIC DNA]</scope>
    <source>
        <strain evidence="13 14">AAFK</strain>
    </source>
</reference>
<protein>
    <recommendedName>
        <fullName evidence="2">thioredoxin-dependent peroxiredoxin</fullName>
        <ecNumber evidence="2">1.11.1.24</ecNumber>
    </recommendedName>
    <alternativeName>
        <fullName evidence="8">Thioredoxin peroxidase</fullName>
    </alternativeName>
    <alternativeName>
        <fullName evidence="10">Thioredoxin-dependent peroxiredoxin Bcp</fullName>
    </alternativeName>
</protein>
<comment type="similarity">
    <text evidence="9">Belongs to the peroxiredoxin family. BCP/PrxQ subfamily.</text>
</comment>
<evidence type="ECO:0000256" key="8">
    <source>
        <dbReference type="ARBA" id="ARBA00032824"/>
    </source>
</evidence>
<gene>
    <name evidence="13" type="ORF">WOB96_01205</name>
</gene>
<comment type="caution">
    <text evidence="13">The sequence shown here is derived from an EMBL/GenBank/DDBJ whole genome shotgun (WGS) entry which is preliminary data.</text>
</comment>
<evidence type="ECO:0000256" key="9">
    <source>
        <dbReference type="ARBA" id="ARBA00038489"/>
    </source>
</evidence>
<evidence type="ECO:0000313" key="13">
    <source>
        <dbReference type="EMBL" id="MEK8088371.1"/>
    </source>
</evidence>
<dbReference type="SUPFAM" id="SSF52833">
    <property type="entry name" value="Thioredoxin-like"/>
    <property type="match status" value="1"/>
</dbReference>
<keyword evidence="7" id="KW-0676">Redox-active center</keyword>
<accession>A0ABU9D476</accession>